<keyword evidence="3" id="KW-1185">Reference proteome</keyword>
<dbReference type="RefSeq" id="WP_086991327.1">
    <property type="nucleotide sequence ID" value="NZ_FUHU01000021.1"/>
</dbReference>
<dbReference type="Pfam" id="PF04404">
    <property type="entry name" value="ERF"/>
    <property type="match status" value="1"/>
</dbReference>
<protein>
    <submittedName>
        <fullName evidence="2">Uncharacterized protein</fullName>
    </submittedName>
</protein>
<dbReference type="AlphaFoldDB" id="A0A1R4FG81"/>
<accession>A0A1R4FG81</accession>
<reference evidence="2 3" key="1">
    <citation type="submission" date="2017-02" db="EMBL/GenBank/DDBJ databases">
        <authorList>
            <person name="Peterson S.W."/>
        </authorList>
    </citation>
    <scope>NUCLEOTIDE SEQUENCE [LARGE SCALE GENOMIC DNA]</scope>
    <source>
        <strain evidence="2 3">LMG 22410</strain>
    </source>
</reference>
<sequence length="219" mass="23500">MNTRATKTAPSGKVEHENLVEAMAAFQAELPEIGKANEAAVEEQDGTVRTYRYAGLPDISAAVLPALGRHGLMFITRPGMHDEHGFSLNYELQHEKGGIRAGRFPLPDPMTTPADEFGYQVARARRIALCAITGVAPGGSDEAARQAAPEPQAPPAPARDWIAEAGQIDDPEQIKSMWHELRDEVKAGRAEQATLDAVAELARQAARRLAEAAVSEGTS</sequence>
<proteinExistence type="predicted"/>
<dbReference type="Proteomes" id="UP000195787">
    <property type="component" value="Unassembled WGS sequence"/>
</dbReference>
<dbReference type="EMBL" id="FUHU01000021">
    <property type="protein sequence ID" value="SJM54867.1"/>
    <property type="molecule type" value="Genomic_DNA"/>
</dbReference>
<dbReference type="InterPro" id="IPR007499">
    <property type="entry name" value="ERF_bacteria_virus"/>
</dbReference>
<name>A0A1R4FG81_9MICO</name>
<evidence type="ECO:0000313" key="3">
    <source>
        <dbReference type="Proteomes" id="UP000195787"/>
    </source>
</evidence>
<organism evidence="2 3">
    <name type="scientific">Agrococcus casei LMG 22410</name>
    <dbReference type="NCBI Taxonomy" id="1255656"/>
    <lineage>
        <taxon>Bacteria</taxon>
        <taxon>Bacillati</taxon>
        <taxon>Actinomycetota</taxon>
        <taxon>Actinomycetes</taxon>
        <taxon>Micrococcales</taxon>
        <taxon>Microbacteriaceae</taxon>
        <taxon>Agrococcus</taxon>
    </lineage>
</organism>
<dbReference type="GeneID" id="303172436"/>
<gene>
    <name evidence="2" type="ORF">CZ674_04355</name>
</gene>
<feature type="region of interest" description="Disordered" evidence="1">
    <location>
        <begin position="138"/>
        <end position="157"/>
    </location>
</feature>
<dbReference type="OrthoDB" id="149299at2"/>
<evidence type="ECO:0000313" key="2">
    <source>
        <dbReference type="EMBL" id="SJM54867.1"/>
    </source>
</evidence>
<evidence type="ECO:0000256" key="1">
    <source>
        <dbReference type="SAM" id="MobiDB-lite"/>
    </source>
</evidence>